<dbReference type="Pfam" id="PF06577">
    <property type="entry name" value="EipA"/>
    <property type="match status" value="1"/>
</dbReference>
<dbReference type="Proteomes" id="UP000648075">
    <property type="component" value="Unassembled WGS sequence"/>
</dbReference>
<evidence type="ECO:0000313" key="3">
    <source>
        <dbReference type="Proteomes" id="UP000648075"/>
    </source>
</evidence>
<keyword evidence="3" id="KW-1185">Reference proteome</keyword>
<reference evidence="2" key="2">
    <citation type="submission" date="2020-09" db="EMBL/GenBank/DDBJ databases">
        <authorList>
            <person name="Sun Q."/>
            <person name="Kim S."/>
        </authorList>
    </citation>
    <scope>NUCLEOTIDE SEQUENCE</scope>
    <source>
        <strain evidence="2">KCTC 32255</strain>
    </source>
</reference>
<feature type="region of interest" description="Disordered" evidence="1">
    <location>
        <begin position="89"/>
        <end position="141"/>
    </location>
</feature>
<evidence type="ECO:0000313" key="2">
    <source>
        <dbReference type="EMBL" id="GGZ15653.1"/>
    </source>
</evidence>
<evidence type="ECO:0008006" key="4">
    <source>
        <dbReference type="Google" id="ProtNLM"/>
    </source>
</evidence>
<evidence type="ECO:0000256" key="1">
    <source>
        <dbReference type="SAM" id="MobiDB-lite"/>
    </source>
</evidence>
<gene>
    <name evidence="2" type="ORF">GCM10011614_33210</name>
</gene>
<dbReference type="AlphaFoldDB" id="A0A918PM55"/>
<sequence length="301" mass="30845">MDSLGTVGVCNGVAQVAPLRQSWEGLSMHRTIDGSHGAGLACRWRNALGGALAALAALVLVAGTAMPAAAQVSTVDPDAAIDADILHGTSTTTATPMPTSPPVSSTTAAGNGTPTDSGTGGVASWKPDEVGNPPQTTAAGDTTYKQDDLIGAAEGVFGKGASGLAGLIEDLLRKQGEPNGYIVGREGGGAIAVGLRYGSGTLFHKVEGQQPVYWTGPSLGFDVGANASSAFVLVYNLNDTEELYHRFVAGEGQAYLVGGFTVSYLRRGNIVLIPVRSGAGLRLGANVGYMKFSHKQKWLPF</sequence>
<organism evidence="2 3">
    <name type="scientific">Novosphingobium colocasiae</name>
    <dbReference type="NCBI Taxonomy" id="1256513"/>
    <lineage>
        <taxon>Bacteria</taxon>
        <taxon>Pseudomonadati</taxon>
        <taxon>Pseudomonadota</taxon>
        <taxon>Alphaproteobacteria</taxon>
        <taxon>Sphingomonadales</taxon>
        <taxon>Sphingomonadaceae</taxon>
        <taxon>Novosphingobium</taxon>
    </lineage>
</organism>
<comment type="caution">
    <text evidence="2">The sequence shown here is derived from an EMBL/GenBank/DDBJ whole genome shotgun (WGS) entry which is preliminary data.</text>
</comment>
<proteinExistence type="predicted"/>
<name>A0A918PM55_9SPHN</name>
<accession>A0A918PM55</accession>
<protein>
    <recommendedName>
        <fullName evidence="4">DUF1134 domain-containing protein</fullName>
    </recommendedName>
</protein>
<reference evidence="2" key="1">
    <citation type="journal article" date="2014" name="Int. J. Syst. Evol. Microbiol.">
        <title>Complete genome sequence of Corynebacterium casei LMG S-19264T (=DSM 44701T), isolated from a smear-ripened cheese.</title>
        <authorList>
            <consortium name="US DOE Joint Genome Institute (JGI-PGF)"/>
            <person name="Walter F."/>
            <person name="Albersmeier A."/>
            <person name="Kalinowski J."/>
            <person name="Ruckert C."/>
        </authorList>
    </citation>
    <scope>NUCLEOTIDE SEQUENCE</scope>
    <source>
        <strain evidence="2">KCTC 32255</strain>
    </source>
</reference>
<feature type="compositionally biased region" description="Low complexity" evidence="1">
    <location>
        <begin position="89"/>
        <end position="109"/>
    </location>
</feature>
<dbReference type="EMBL" id="BMZA01000022">
    <property type="protein sequence ID" value="GGZ15653.1"/>
    <property type="molecule type" value="Genomic_DNA"/>
</dbReference>
<dbReference type="InterPro" id="IPR008325">
    <property type="entry name" value="EipA-like"/>
</dbReference>